<evidence type="ECO:0000313" key="4">
    <source>
        <dbReference type="Proteomes" id="UP000196228"/>
    </source>
</evidence>
<dbReference type="SUPFAM" id="SSF56436">
    <property type="entry name" value="C-type lectin-like"/>
    <property type="match status" value="1"/>
</dbReference>
<feature type="compositionally biased region" description="Low complexity" evidence="1">
    <location>
        <begin position="472"/>
        <end position="486"/>
    </location>
</feature>
<organism evidence="3 4">
    <name type="scientific">Cellulosimicrobium cellulans</name>
    <name type="common">Arthrobacter luteus</name>
    <dbReference type="NCBI Taxonomy" id="1710"/>
    <lineage>
        <taxon>Bacteria</taxon>
        <taxon>Bacillati</taxon>
        <taxon>Actinomycetota</taxon>
        <taxon>Actinomycetes</taxon>
        <taxon>Micrococcales</taxon>
        <taxon>Promicromonosporaceae</taxon>
        <taxon>Cellulosimicrobium</taxon>
    </lineage>
</organism>
<dbReference type="KEGG" id="cceu:CBR64_06080"/>
<dbReference type="InterPro" id="IPR005532">
    <property type="entry name" value="SUMF_dom"/>
</dbReference>
<dbReference type="RefSeq" id="WP_087470173.1">
    <property type="nucleotide sequence ID" value="NZ_CP021383.1"/>
</dbReference>
<dbReference type="InterPro" id="IPR016187">
    <property type="entry name" value="CTDL_fold"/>
</dbReference>
<evidence type="ECO:0000313" key="3">
    <source>
        <dbReference type="EMBL" id="ARU51121.1"/>
    </source>
</evidence>
<dbReference type="Pfam" id="PF03781">
    <property type="entry name" value="FGE-sulfatase"/>
    <property type="match status" value="1"/>
</dbReference>
<accession>A0A1Y0HSK7</accession>
<protein>
    <recommendedName>
        <fullName evidence="2">Sulfatase-modifying factor enzyme-like domain-containing protein</fullName>
    </recommendedName>
</protein>
<feature type="region of interest" description="Disordered" evidence="1">
    <location>
        <begin position="472"/>
        <end position="513"/>
    </location>
</feature>
<feature type="compositionally biased region" description="Basic and acidic residues" evidence="1">
    <location>
        <begin position="375"/>
        <end position="384"/>
    </location>
</feature>
<dbReference type="Proteomes" id="UP000196228">
    <property type="component" value="Chromosome"/>
</dbReference>
<sequence>MTYTFDPLVPRPIDLPTEVALDGPLTPEQSLALDEAKIFVGPADPADRPAWRERLAAWRDDARRRHGYTGAAYDRPDAAWAAGCSTVAQVWLWDELLYSFEEHRFTPERFLADARERFGGLDAVVLWHAYPVIGIDDRNQWDFYRDVPGIVDLVRTFHDAGLHVFVDYNPWDVGTRRGDDDLTELAAVVRDLGADGVFLDTLKKAEPELVARLEAARPGIVLEGESKLPVERIEDHSSSWAQFFADSPVPGVLRAHWYERRHMQHHVRRWHRDHSEELQSAWLNGVGVMVWEVVFGVWVGWSPRDAATVKRLVTVQRAARPLLLDGEWTPLTELAPEAEEAGVYASRWDLDGVTLWTLVNRGATDYAGPLLPPDHPSRRTRDSVAPEALGDVQPRARQGADDAQTRVRSGGGVDGVRVPARGIAAVLHVADGVAEPAWLPHLRDVVASLDESARHDPDARFPHRLARRLHASPAASPAVSAAAPVSIEPTDPTESSAAVGPGGTGATGAPEPGAVVVPAGPYVLTVRYRARETGTYQGAPYVDEWKPLPPRLHDARTLQRDGELAAPVAVGRDVTNAEFAEFLAATGYVPAVTHRFLAHWAAGRPAPGTEDEPVTFVDLDDARAYCAWRGGRLPTEDEWQLAAEQPGWTRGEPAVWSWTGSEHSDGRTRFVMLKGGSDYRADGSDWYVEGGRHAADYAVKLLVPGLGLARGATVGFRCAWDLADDQPAADQPAEEVTA</sequence>
<dbReference type="PANTHER" id="PTHR23150">
    <property type="entry name" value="SULFATASE MODIFYING FACTOR 1, 2"/>
    <property type="match status" value="1"/>
</dbReference>
<gene>
    <name evidence="3" type="ORF">CBR64_06080</name>
</gene>
<evidence type="ECO:0000259" key="2">
    <source>
        <dbReference type="Pfam" id="PF03781"/>
    </source>
</evidence>
<evidence type="ECO:0000256" key="1">
    <source>
        <dbReference type="SAM" id="MobiDB-lite"/>
    </source>
</evidence>
<name>A0A1Y0HSK7_CELCE</name>
<feature type="region of interest" description="Disordered" evidence="1">
    <location>
        <begin position="367"/>
        <end position="413"/>
    </location>
</feature>
<dbReference type="AlphaFoldDB" id="A0A1Y0HSK7"/>
<dbReference type="InterPro" id="IPR042095">
    <property type="entry name" value="SUMF_sf"/>
</dbReference>
<dbReference type="InterPro" id="IPR051043">
    <property type="entry name" value="Sulfatase_Mod_Factor_Kinase"/>
</dbReference>
<dbReference type="PANTHER" id="PTHR23150:SF19">
    <property type="entry name" value="FORMYLGLYCINE-GENERATING ENZYME"/>
    <property type="match status" value="1"/>
</dbReference>
<dbReference type="Gene3D" id="3.90.1580.10">
    <property type="entry name" value="paralog of FGE (formylglycine-generating enzyme)"/>
    <property type="match status" value="1"/>
</dbReference>
<dbReference type="OrthoDB" id="9768004at2"/>
<dbReference type="GO" id="GO:0120147">
    <property type="term" value="F:formylglycine-generating oxidase activity"/>
    <property type="evidence" value="ECO:0007669"/>
    <property type="project" value="TreeGrafter"/>
</dbReference>
<dbReference type="EMBL" id="CP021383">
    <property type="protein sequence ID" value="ARU51121.1"/>
    <property type="molecule type" value="Genomic_DNA"/>
</dbReference>
<reference evidence="3 4" key="1">
    <citation type="submission" date="2017-05" db="EMBL/GenBank/DDBJ databases">
        <authorList>
            <person name="Song R."/>
            <person name="Chenine A.L."/>
            <person name="Ruprecht R.M."/>
        </authorList>
    </citation>
    <scope>NUCLEOTIDE SEQUENCE [LARGE SCALE GENOMIC DNA]</scope>
    <source>
        <strain evidence="3 4">PSBB019</strain>
    </source>
</reference>
<feature type="domain" description="Sulfatase-modifying factor enzyme-like" evidence="2">
    <location>
        <begin position="573"/>
        <end position="662"/>
    </location>
</feature>
<proteinExistence type="predicted"/>